<dbReference type="EMBL" id="RDQO01000005">
    <property type="protein sequence ID" value="RMX04328.1"/>
    <property type="molecule type" value="Genomic_DNA"/>
</dbReference>
<protein>
    <submittedName>
        <fullName evidence="2">Glycerate kinase</fullName>
    </submittedName>
</protein>
<comment type="caution">
    <text evidence="2">The sequence shown here is derived from an EMBL/GenBank/DDBJ whole genome shotgun (WGS) entry which is preliminary data.</text>
</comment>
<keyword evidence="2" id="KW-0418">Kinase</keyword>
<name>A0A3M6QML0_9BURK</name>
<keyword evidence="3" id="KW-1185">Reference proteome</keyword>
<keyword evidence="1" id="KW-1133">Transmembrane helix</keyword>
<feature type="transmembrane region" description="Helical" evidence="1">
    <location>
        <begin position="7"/>
        <end position="23"/>
    </location>
</feature>
<dbReference type="Proteomes" id="UP000278006">
    <property type="component" value="Unassembled WGS sequence"/>
</dbReference>
<evidence type="ECO:0000313" key="2">
    <source>
        <dbReference type="EMBL" id="RMX04328.1"/>
    </source>
</evidence>
<gene>
    <name evidence="2" type="ORF">D8I35_15390</name>
</gene>
<accession>A0A3M6QML0</accession>
<dbReference type="RefSeq" id="WP_122231216.1">
    <property type="nucleotide sequence ID" value="NZ_RDQO01000005.1"/>
</dbReference>
<sequence>MHSGLKSVLIVAVITLVLTTGYVNQGWTGFFAVFGVVVFFFLLHFTKVMRVLRIAANTPKGVISSAVMLNARLRPGMSMLQVVQQTRSLSVPQSPLDVQPEIHRWTDLGGAWVDCQFVNGKLVVWSLGRPETEAEAP</sequence>
<keyword evidence="2" id="KW-0808">Transferase</keyword>
<proteinExistence type="predicted"/>
<dbReference type="OrthoDB" id="8907926at2"/>
<organism evidence="2 3">
    <name type="scientific">Corticibacter populi</name>
    <dbReference type="NCBI Taxonomy" id="1550736"/>
    <lineage>
        <taxon>Bacteria</taxon>
        <taxon>Pseudomonadati</taxon>
        <taxon>Pseudomonadota</taxon>
        <taxon>Betaproteobacteria</taxon>
        <taxon>Burkholderiales</taxon>
        <taxon>Comamonadaceae</taxon>
        <taxon>Corticibacter</taxon>
    </lineage>
</organism>
<keyword evidence="1" id="KW-0812">Transmembrane</keyword>
<dbReference type="AlphaFoldDB" id="A0A3M6QML0"/>
<reference evidence="2 3" key="1">
    <citation type="submission" date="2018-10" db="EMBL/GenBank/DDBJ databases">
        <title>Draft genome of Cortibacter populi DSM10536.</title>
        <authorList>
            <person name="Bernier A.-M."/>
            <person name="Bernard K."/>
        </authorList>
    </citation>
    <scope>NUCLEOTIDE SEQUENCE [LARGE SCALE GENOMIC DNA]</scope>
    <source>
        <strain evidence="2 3">DSM 105136</strain>
    </source>
</reference>
<dbReference type="GO" id="GO:0016301">
    <property type="term" value="F:kinase activity"/>
    <property type="evidence" value="ECO:0007669"/>
    <property type="project" value="UniProtKB-KW"/>
</dbReference>
<evidence type="ECO:0000256" key="1">
    <source>
        <dbReference type="SAM" id="Phobius"/>
    </source>
</evidence>
<keyword evidence="1" id="KW-0472">Membrane</keyword>
<evidence type="ECO:0000313" key="3">
    <source>
        <dbReference type="Proteomes" id="UP000278006"/>
    </source>
</evidence>
<feature type="transmembrane region" description="Helical" evidence="1">
    <location>
        <begin position="29"/>
        <end position="46"/>
    </location>
</feature>